<dbReference type="AlphaFoldDB" id="A0A4Q9VIC1"/>
<keyword evidence="2" id="KW-0472">Membrane</keyword>
<reference evidence="3 4" key="1">
    <citation type="submission" date="2019-02" db="EMBL/GenBank/DDBJ databases">
        <title>Siculibacillus lacustris gen. nov., sp. nov., a new rosette-forming bacterium isolated from a freshwater crater lake (Lake St. Ana, Romania).</title>
        <authorList>
            <person name="Felfoldi T."/>
            <person name="Marton Z."/>
            <person name="Szabo A."/>
            <person name="Mentes A."/>
            <person name="Boka K."/>
            <person name="Marialigeti K."/>
            <person name="Mathe I."/>
            <person name="Koncz M."/>
            <person name="Schumann P."/>
            <person name="Toth E."/>
        </authorList>
    </citation>
    <scope>NUCLEOTIDE SEQUENCE [LARGE SCALE GENOMIC DNA]</scope>
    <source>
        <strain evidence="3 4">SA-279</strain>
    </source>
</reference>
<evidence type="ECO:0000313" key="4">
    <source>
        <dbReference type="Proteomes" id="UP000292781"/>
    </source>
</evidence>
<evidence type="ECO:0000256" key="2">
    <source>
        <dbReference type="SAM" id="Phobius"/>
    </source>
</evidence>
<keyword evidence="2" id="KW-1133">Transmembrane helix</keyword>
<gene>
    <name evidence="3" type="ORF">EYW49_17275</name>
</gene>
<sequence length="298" mass="30243">MSHDRHFTTRRGFVGAMGFGALGLYVTWAAYGASPLPFASGGDAAADPHGGHAVDPHAGHGAAAPADPAIADTHGGSAVTPETFERRHADFMKRFRQADGSVRPAIAAAAEHDHGAVAAPATMPAGHDHGAAAEAPAAMPGHDHGAAVSAPPATETGGHAGHGMAMPMPAAPDAHAGHGAGPAVALPPLAPLAVSTPAAAAHADGEPIEVFLAAGRFAFEPDDLRLEVGRAYRFHMMASDVAHGASIAFGRASRIVRLRPDTVTTLDLTFREAGRHLVYCTVYCGPGHDGMHASITVA</sequence>
<proteinExistence type="predicted"/>
<keyword evidence="2" id="KW-0812">Transmembrane</keyword>
<evidence type="ECO:0000313" key="3">
    <source>
        <dbReference type="EMBL" id="TBW34851.1"/>
    </source>
</evidence>
<evidence type="ECO:0008006" key="5">
    <source>
        <dbReference type="Google" id="ProtNLM"/>
    </source>
</evidence>
<organism evidence="3 4">
    <name type="scientific">Siculibacillus lacustris</name>
    <dbReference type="NCBI Taxonomy" id="1549641"/>
    <lineage>
        <taxon>Bacteria</taxon>
        <taxon>Pseudomonadati</taxon>
        <taxon>Pseudomonadota</taxon>
        <taxon>Alphaproteobacteria</taxon>
        <taxon>Hyphomicrobiales</taxon>
        <taxon>Ancalomicrobiaceae</taxon>
        <taxon>Siculibacillus</taxon>
    </lineage>
</organism>
<evidence type="ECO:0000256" key="1">
    <source>
        <dbReference type="SAM" id="MobiDB-lite"/>
    </source>
</evidence>
<dbReference type="InterPro" id="IPR001505">
    <property type="entry name" value="Copper_CuA"/>
</dbReference>
<dbReference type="PROSITE" id="PS00078">
    <property type="entry name" value="COX2"/>
    <property type="match status" value="1"/>
</dbReference>
<keyword evidence="4" id="KW-1185">Reference proteome</keyword>
<accession>A0A4Q9VIC1</accession>
<dbReference type="OrthoDB" id="9781261at2"/>
<name>A0A4Q9VIC1_9HYPH</name>
<dbReference type="EMBL" id="SJFN01000030">
    <property type="protein sequence ID" value="TBW34851.1"/>
    <property type="molecule type" value="Genomic_DNA"/>
</dbReference>
<dbReference type="Proteomes" id="UP000292781">
    <property type="component" value="Unassembled WGS sequence"/>
</dbReference>
<comment type="caution">
    <text evidence="3">The sequence shown here is derived from an EMBL/GenBank/DDBJ whole genome shotgun (WGS) entry which is preliminary data.</text>
</comment>
<dbReference type="GO" id="GO:0005507">
    <property type="term" value="F:copper ion binding"/>
    <property type="evidence" value="ECO:0007669"/>
    <property type="project" value="InterPro"/>
</dbReference>
<dbReference type="InterPro" id="IPR006311">
    <property type="entry name" value="TAT_signal"/>
</dbReference>
<feature type="compositionally biased region" description="Low complexity" evidence="1">
    <location>
        <begin position="152"/>
        <end position="174"/>
    </location>
</feature>
<dbReference type="RefSeq" id="WP_131310877.1">
    <property type="nucleotide sequence ID" value="NZ_SJFN01000030.1"/>
</dbReference>
<feature type="transmembrane region" description="Helical" evidence="2">
    <location>
        <begin position="12"/>
        <end position="31"/>
    </location>
</feature>
<protein>
    <recommendedName>
        <fullName evidence="5">Nitrous-oxide reductase</fullName>
    </recommendedName>
</protein>
<dbReference type="InterPro" id="IPR008972">
    <property type="entry name" value="Cupredoxin"/>
</dbReference>
<dbReference type="PROSITE" id="PS51318">
    <property type="entry name" value="TAT"/>
    <property type="match status" value="1"/>
</dbReference>
<dbReference type="Gene3D" id="2.60.40.420">
    <property type="entry name" value="Cupredoxins - blue copper proteins"/>
    <property type="match status" value="1"/>
</dbReference>
<feature type="region of interest" description="Disordered" evidence="1">
    <location>
        <begin position="124"/>
        <end position="179"/>
    </location>
</feature>
<dbReference type="SUPFAM" id="SSF49503">
    <property type="entry name" value="Cupredoxins"/>
    <property type="match status" value="1"/>
</dbReference>